<name>A0ABR3X1W6_9PEZI</name>
<feature type="chain" id="PRO_5046499499" description="Major facilitator superfamily (MFS) profile domain-containing protein" evidence="10">
    <location>
        <begin position="19"/>
        <end position="521"/>
    </location>
</feature>
<dbReference type="InterPro" id="IPR005828">
    <property type="entry name" value="MFS_sugar_transport-like"/>
</dbReference>
<feature type="transmembrane region" description="Helical" evidence="9">
    <location>
        <begin position="325"/>
        <end position="347"/>
    </location>
</feature>
<gene>
    <name evidence="12" type="ORF">VTK73DRAFT_3056</name>
</gene>
<dbReference type="Proteomes" id="UP001586593">
    <property type="component" value="Unassembled WGS sequence"/>
</dbReference>
<feature type="transmembrane region" description="Helical" evidence="9">
    <location>
        <begin position="54"/>
        <end position="72"/>
    </location>
</feature>
<comment type="subcellular location">
    <subcellularLocation>
        <location evidence="1">Membrane</location>
        <topology evidence="1">Multi-pass membrane protein</topology>
    </subcellularLocation>
</comment>
<evidence type="ECO:0000256" key="10">
    <source>
        <dbReference type="SAM" id="SignalP"/>
    </source>
</evidence>
<keyword evidence="5 9" id="KW-1133">Transmembrane helix</keyword>
<organism evidence="12 13">
    <name type="scientific">Phialemonium thermophilum</name>
    <dbReference type="NCBI Taxonomy" id="223376"/>
    <lineage>
        <taxon>Eukaryota</taxon>
        <taxon>Fungi</taxon>
        <taxon>Dikarya</taxon>
        <taxon>Ascomycota</taxon>
        <taxon>Pezizomycotina</taxon>
        <taxon>Sordariomycetes</taxon>
        <taxon>Sordariomycetidae</taxon>
        <taxon>Cephalothecales</taxon>
        <taxon>Cephalothecaceae</taxon>
        <taxon>Phialemonium</taxon>
    </lineage>
</organism>
<dbReference type="PRINTS" id="PR00171">
    <property type="entry name" value="SUGRTRNSPORT"/>
</dbReference>
<dbReference type="InterPro" id="IPR050360">
    <property type="entry name" value="MFS_Sugar_Transporters"/>
</dbReference>
<dbReference type="InterPro" id="IPR003663">
    <property type="entry name" value="Sugar/inositol_transpt"/>
</dbReference>
<dbReference type="Pfam" id="PF00083">
    <property type="entry name" value="Sugar_tr"/>
    <property type="match status" value="1"/>
</dbReference>
<feature type="region of interest" description="Disordered" evidence="8">
    <location>
        <begin position="488"/>
        <end position="521"/>
    </location>
</feature>
<dbReference type="PANTHER" id="PTHR48022:SF45">
    <property type="entry name" value="MAJOR FACILITATOR SUPERFAMILY (MFS) PROFILE DOMAIN-CONTAINING PROTEIN-RELATED"/>
    <property type="match status" value="1"/>
</dbReference>
<feature type="transmembrane region" description="Helical" evidence="9">
    <location>
        <begin position="140"/>
        <end position="161"/>
    </location>
</feature>
<sequence length="521" mass="56106">MVLLVVAPSFVLFGYCNGSTGGIATNLHFVKQFPKIDTVTTTGGQNAQNARVKGVVVGCYDLGAVVGSLLCIGYSDRIGRLKTILIGLILSIIALAIQASAFSLAQFVVGRLLIGAAIGAISASVPIWQAECSSTAHRGAFVVLEGVCISSGISLSEWVAFGLSFAPEGAAQWRVPLIFPVIFPFLVIPFVLMMPESPRWLARVGRLNEARTVLAVLNGEDEHSNAVNEEMNGIEHSLSLVKGKFNEIFTNGEERISHRTALACWGLMVQQMCGISALVFYTNTVFEDLNFHGVHARLLSTCLTTFQTCCSVAPLFLVDRVGRRTLFVIAGIGLSICSAIIAGTGSLKGSASVAATVFVFFYQFFYPFGFLGQTFLYATEVAPLRLRVPIMAIANATQWLSQFVVAQVTPPGTSNLGSHYWIIYAVLNAFFVVVFYIFFPETRGMSLEDMDEVFKNSRSIFDTVRVAKKMMASGLGHGLPRDGVVAVEEAESKSETGGSDSGALAGKEAGTVEMLEHEKKQ</sequence>
<evidence type="ECO:0000313" key="13">
    <source>
        <dbReference type="Proteomes" id="UP001586593"/>
    </source>
</evidence>
<proteinExistence type="inferred from homology"/>
<evidence type="ECO:0000256" key="9">
    <source>
        <dbReference type="SAM" id="Phobius"/>
    </source>
</evidence>
<evidence type="ECO:0000256" key="3">
    <source>
        <dbReference type="ARBA" id="ARBA00022448"/>
    </source>
</evidence>
<feature type="transmembrane region" description="Helical" evidence="9">
    <location>
        <begin position="353"/>
        <end position="378"/>
    </location>
</feature>
<keyword evidence="10" id="KW-0732">Signal</keyword>
<dbReference type="Gene3D" id="1.20.1250.20">
    <property type="entry name" value="MFS general substrate transporter like domains"/>
    <property type="match status" value="1"/>
</dbReference>
<evidence type="ECO:0000313" key="12">
    <source>
        <dbReference type="EMBL" id="KAL1869682.1"/>
    </source>
</evidence>
<dbReference type="NCBIfam" id="TIGR00879">
    <property type="entry name" value="SP"/>
    <property type="match status" value="1"/>
</dbReference>
<feature type="signal peptide" evidence="10">
    <location>
        <begin position="1"/>
        <end position="18"/>
    </location>
</feature>
<evidence type="ECO:0000256" key="2">
    <source>
        <dbReference type="ARBA" id="ARBA00010992"/>
    </source>
</evidence>
<feature type="transmembrane region" description="Helical" evidence="9">
    <location>
        <begin position="390"/>
        <end position="409"/>
    </location>
</feature>
<keyword evidence="4 9" id="KW-0812">Transmembrane</keyword>
<dbReference type="EMBL" id="JAZHXJ010000192">
    <property type="protein sequence ID" value="KAL1869682.1"/>
    <property type="molecule type" value="Genomic_DNA"/>
</dbReference>
<dbReference type="PROSITE" id="PS50850">
    <property type="entry name" value="MFS"/>
    <property type="match status" value="1"/>
</dbReference>
<evidence type="ECO:0000259" key="11">
    <source>
        <dbReference type="PROSITE" id="PS50850"/>
    </source>
</evidence>
<accession>A0ABR3X1W6</accession>
<dbReference type="PANTHER" id="PTHR48022">
    <property type="entry name" value="PLASTIDIC GLUCOSE TRANSPORTER 4"/>
    <property type="match status" value="1"/>
</dbReference>
<feature type="transmembrane region" description="Helical" evidence="9">
    <location>
        <begin position="108"/>
        <end position="128"/>
    </location>
</feature>
<evidence type="ECO:0000256" key="1">
    <source>
        <dbReference type="ARBA" id="ARBA00004141"/>
    </source>
</evidence>
<evidence type="ECO:0000256" key="8">
    <source>
        <dbReference type="SAM" id="MobiDB-lite"/>
    </source>
</evidence>
<dbReference type="InterPro" id="IPR020846">
    <property type="entry name" value="MFS_dom"/>
</dbReference>
<feature type="domain" description="Major facilitator superfamily (MFS) profile" evidence="11">
    <location>
        <begin position="2"/>
        <end position="443"/>
    </location>
</feature>
<protein>
    <recommendedName>
        <fullName evidence="11">Major facilitator superfamily (MFS) profile domain-containing protein</fullName>
    </recommendedName>
</protein>
<keyword evidence="6 9" id="KW-0472">Membrane</keyword>
<keyword evidence="13" id="KW-1185">Reference proteome</keyword>
<evidence type="ECO:0000256" key="5">
    <source>
        <dbReference type="ARBA" id="ARBA00022989"/>
    </source>
</evidence>
<keyword evidence="3 7" id="KW-0813">Transport</keyword>
<evidence type="ECO:0000256" key="7">
    <source>
        <dbReference type="RuleBase" id="RU003346"/>
    </source>
</evidence>
<comment type="caution">
    <text evidence="12">The sequence shown here is derived from an EMBL/GenBank/DDBJ whole genome shotgun (WGS) entry which is preliminary data.</text>
</comment>
<comment type="similarity">
    <text evidence="2 7">Belongs to the major facilitator superfamily. Sugar transporter (TC 2.A.1.1) family.</text>
</comment>
<evidence type="ECO:0000256" key="4">
    <source>
        <dbReference type="ARBA" id="ARBA00022692"/>
    </source>
</evidence>
<dbReference type="InterPro" id="IPR036259">
    <property type="entry name" value="MFS_trans_sf"/>
</dbReference>
<feature type="transmembrane region" description="Helical" evidence="9">
    <location>
        <begin position="294"/>
        <end position="318"/>
    </location>
</feature>
<feature type="transmembrane region" description="Helical" evidence="9">
    <location>
        <begin position="84"/>
        <end position="102"/>
    </location>
</feature>
<dbReference type="SUPFAM" id="SSF103473">
    <property type="entry name" value="MFS general substrate transporter"/>
    <property type="match status" value="1"/>
</dbReference>
<feature type="transmembrane region" description="Helical" evidence="9">
    <location>
        <begin position="421"/>
        <end position="439"/>
    </location>
</feature>
<feature type="transmembrane region" description="Helical" evidence="9">
    <location>
        <begin position="173"/>
        <end position="193"/>
    </location>
</feature>
<reference evidence="12 13" key="1">
    <citation type="journal article" date="2024" name="Commun. Biol.">
        <title>Comparative genomic analysis of thermophilic fungi reveals convergent evolutionary adaptations and gene losses.</title>
        <authorList>
            <person name="Steindorff A.S."/>
            <person name="Aguilar-Pontes M.V."/>
            <person name="Robinson A.J."/>
            <person name="Andreopoulos B."/>
            <person name="LaButti K."/>
            <person name="Kuo A."/>
            <person name="Mondo S."/>
            <person name="Riley R."/>
            <person name="Otillar R."/>
            <person name="Haridas S."/>
            <person name="Lipzen A."/>
            <person name="Grimwood J."/>
            <person name="Schmutz J."/>
            <person name="Clum A."/>
            <person name="Reid I.D."/>
            <person name="Moisan M.C."/>
            <person name="Butler G."/>
            <person name="Nguyen T.T.M."/>
            <person name="Dewar K."/>
            <person name="Conant G."/>
            <person name="Drula E."/>
            <person name="Henrissat B."/>
            <person name="Hansel C."/>
            <person name="Singer S."/>
            <person name="Hutchinson M.I."/>
            <person name="de Vries R.P."/>
            <person name="Natvig D.O."/>
            <person name="Powell A.J."/>
            <person name="Tsang A."/>
            <person name="Grigoriev I.V."/>
        </authorList>
    </citation>
    <scope>NUCLEOTIDE SEQUENCE [LARGE SCALE GENOMIC DNA]</scope>
    <source>
        <strain evidence="12 13">ATCC 24622</strain>
    </source>
</reference>
<feature type="transmembrane region" description="Helical" evidence="9">
    <location>
        <begin position="262"/>
        <end position="282"/>
    </location>
</feature>
<evidence type="ECO:0000256" key="6">
    <source>
        <dbReference type="ARBA" id="ARBA00023136"/>
    </source>
</evidence>